<dbReference type="PROSITE" id="PS50207">
    <property type="entry name" value="CASPASE_P10"/>
    <property type="match status" value="1"/>
</dbReference>
<name>A0A9Q1F3J0_SYNKA</name>
<evidence type="ECO:0000256" key="2">
    <source>
        <dbReference type="ARBA" id="ARBA00004496"/>
    </source>
</evidence>
<keyword evidence="12" id="KW-0539">Nucleus</keyword>
<evidence type="ECO:0000259" key="20">
    <source>
        <dbReference type="PROSITE" id="PS50208"/>
    </source>
</evidence>
<evidence type="ECO:0000313" key="22">
    <source>
        <dbReference type="Proteomes" id="UP001152622"/>
    </source>
</evidence>
<feature type="domain" description="DED" evidence="18">
    <location>
        <begin position="98"/>
        <end position="173"/>
    </location>
</feature>
<dbReference type="InterPro" id="IPR001875">
    <property type="entry name" value="DED_dom"/>
</dbReference>
<dbReference type="GO" id="GO:0005737">
    <property type="term" value="C:cytoplasm"/>
    <property type="evidence" value="ECO:0007669"/>
    <property type="project" value="UniProtKB-SubCell"/>
</dbReference>
<dbReference type="InterPro" id="IPR011600">
    <property type="entry name" value="Pept_C14_caspase"/>
</dbReference>
<feature type="domain" description="DED" evidence="18">
    <location>
        <begin position="6"/>
        <end position="78"/>
    </location>
</feature>
<evidence type="ECO:0000256" key="4">
    <source>
        <dbReference type="ARBA" id="ARBA00022490"/>
    </source>
</evidence>
<dbReference type="SMART" id="SM00115">
    <property type="entry name" value="CASc"/>
    <property type="match status" value="1"/>
</dbReference>
<feature type="compositionally biased region" description="Polar residues" evidence="17">
    <location>
        <begin position="203"/>
        <end position="218"/>
    </location>
</feature>
<dbReference type="EMBL" id="JAINUF010000009">
    <property type="protein sequence ID" value="KAJ8350281.1"/>
    <property type="molecule type" value="Genomic_DNA"/>
</dbReference>
<dbReference type="GO" id="GO:0005886">
    <property type="term" value="C:plasma membrane"/>
    <property type="evidence" value="ECO:0007669"/>
    <property type="project" value="UniProtKB-ARBA"/>
</dbReference>
<sequence>MDVHKLLRLDGDLHSQEVEDLKFLCRDVVPQKQLDNVKAGTDLFLLLEEQGLLGEHCHFLAELLLTIQRLDLLRVLGTSKKEVEESVSRQGYHFRLPPYRKMLYELSENVTEETLRSFKFLSGLPRNRLDSCTTFLDVVVEMEKLDWLREDSMEVLQRVFGECNKQLAAKVQTYAAHLAAGGSTGQIVPGHRNSQPREKQQSHRPSVQDSSPGLSLTSVVSGEDESLSLDAASPDQHLEDYYKTSSRPLGHCLIINNFSFKEARMSGTFLKDRRGTGRDGELLRSVFSRMHFTVEERKDLTGPELRKVVREFGERDHHGLDVFVCCVLSHGDKGSVHAVDGTSVPIRALTLPFTSSRCPSLALKPKLFFIQACQGKDLQRGAPMQADGVEEEEEEEEVYSADAGRFLPDIIPDDSDFLLGMATVEDYMSFRSTSEGSIFIQQLYKQLIRGCQEKEDILTVMTRVNREVSTGVYRVLNSGVYLNSKQMPEPRYTLRKKLVLPID</sequence>
<dbReference type="SMART" id="SM00031">
    <property type="entry name" value="DED"/>
    <property type="match status" value="2"/>
</dbReference>
<dbReference type="FunFam" id="1.10.533.10:FF:000016">
    <property type="entry name" value="CASP8 and FADD-like apoptosis regulator"/>
    <property type="match status" value="1"/>
</dbReference>
<dbReference type="GO" id="GO:0051604">
    <property type="term" value="P:protein maturation"/>
    <property type="evidence" value="ECO:0007669"/>
    <property type="project" value="UniProtKB-ARBA"/>
</dbReference>
<evidence type="ECO:0000256" key="9">
    <source>
        <dbReference type="ARBA" id="ARBA00022801"/>
    </source>
</evidence>
<dbReference type="GO" id="GO:0006915">
    <property type="term" value="P:apoptotic process"/>
    <property type="evidence" value="ECO:0007669"/>
    <property type="project" value="UniProtKB-KW"/>
</dbReference>
<dbReference type="PROSITE" id="PS50208">
    <property type="entry name" value="CASPASE_P20"/>
    <property type="match status" value="1"/>
</dbReference>
<dbReference type="InterPro" id="IPR033139">
    <property type="entry name" value="Caspase_cys_AS"/>
</dbReference>
<dbReference type="Pfam" id="PF01335">
    <property type="entry name" value="DED"/>
    <property type="match status" value="2"/>
</dbReference>
<dbReference type="PANTHER" id="PTHR48169">
    <property type="entry name" value="DED DOMAIN-CONTAINING PROTEIN"/>
    <property type="match status" value="1"/>
</dbReference>
<keyword evidence="8" id="KW-0677">Repeat</keyword>
<keyword evidence="22" id="KW-1185">Reference proteome</keyword>
<dbReference type="FunFam" id="3.40.50.1460:FF:000008">
    <property type="entry name" value="caspase-8 isoform X1"/>
    <property type="match status" value="1"/>
</dbReference>
<evidence type="ECO:0000256" key="14">
    <source>
        <dbReference type="ARBA" id="ARBA00066479"/>
    </source>
</evidence>
<dbReference type="PROSITE" id="PS50168">
    <property type="entry name" value="DED"/>
    <property type="match status" value="2"/>
</dbReference>
<dbReference type="CDD" id="cd00032">
    <property type="entry name" value="CASc"/>
    <property type="match status" value="1"/>
</dbReference>
<keyword evidence="6" id="KW-0645">Protease</keyword>
<reference evidence="21" key="1">
    <citation type="journal article" date="2023" name="Science">
        <title>Genome structures resolve the early diversification of teleost fishes.</title>
        <authorList>
            <person name="Parey E."/>
            <person name="Louis A."/>
            <person name="Montfort J."/>
            <person name="Bouchez O."/>
            <person name="Roques C."/>
            <person name="Iampietro C."/>
            <person name="Lluch J."/>
            <person name="Castinel A."/>
            <person name="Donnadieu C."/>
            <person name="Desvignes T."/>
            <person name="Floi Bucao C."/>
            <person name="Jouanno E."/>
            <person name="Wen M."/>
            <person name="Mejri S."/>
            <person name="Dirks R."/>
            <person name="Jansen H."/>
            <person name="Henkel C."/>
            <person name="Chen W.J."/>
            <person name="Zahm M."/>
            <person name="Cabau C."/>
            <person name="Klopp C."/>
            <person name="Thompson A.W."/>
            <person name="Robinson-Rechavi M."/>
            <person name="Braasch I."/>
            <person name="Lecointre G."/>
            <person name="Bobe J."/>
            <person name="Postlethwait J.H."/>
            <person name="Berthelot C."/>
            <person name="Roest Crollius H."/>
            <person name="Guiguen Y."/>
        </authorList>
    </citation>
    <scope>NUCLEOTIDE SEQUENCE</scope>
    <source>
        <strain evidence="21">WJC10195</strain>
    </source>
</reference>
<dbReference type="PANTHER" id="PTHR48169:SF7">
    <property type="entry name" value="CASPASE 10"/>
    <property type="match status" value="1"/>
</dbReference>
<dbReference type="Pfam" id="PF00656">
    <property type="entry name" value="Peptidase_C14"/>
    <property type="match status" value="1"/>
</dbReference>
<comment type="subcellular location">
    <subcellularLocation>
        <location evidence="2">Cytoplasm</location>
    </subcellularLocation>
    <subcellularLocation>
        <location evidence="1">Nucleus</location>
    </subcellularLocation>
</comment>
<comment type="similarity">
    <text evidence="3 16">Belongs to the peptidase C14A family.</text>
</comment>
<evidence type="ECO:0000256" key="12">
    <source>
        <dbReference type="ARBA" id="ARBA00023242"/>
    </source>
</evidence>
<dbReference type="AlphaFoldDB" id="A0A9Q1F3J0"/>
<evidence type="ECO:0000256" key="13">
    <source>
        <dbReference type="ARBA" id="ARBA00051626"/>
    </source>
</evidence>
<dbReference type="EC" id="3.4.22.61" evidence="14"/>
<dbReference type="GO" id="GO:0006508">
    <property type="term" value="P:proteolysis"/>
    <property type="evidence" value="ECO:0007669"/>
    <property type="project" value="UniProtKB-KW"/>
</dbReference>
<dbReference type="Gene3D" id="1.10.533.10">
    <property type="entry name" value="Death Domain, Fas"/>
    <property type="match status" value="2"/>
</dbReference>
<keyword evidence="10" id="KW-0788">Thiol protease</keyword>
<dbReference type="GO" id="GO:0032991">
    <property type="term" value="C:protein-containing complex"/>
    <property type="evidence" value="ECO:0007669"/>
    <property type="project" value="UniProtKB-ARBA"/>
</dbReference>
<accession>A0A9Q1F3J0</accession>
<dbReference type="GO" id="GO:0004197">
    <property type="term" value="F:cysteine-type endopeptidase activity"/>
    <property type="evidence" value="ECO:0007669"/>
    <property type="project" value="InterPro"/>
</dbReference>
<dbReference type="Proteomes" id="UP001152622">
    <property type="component" value="Chromosome 9"/>
</dbReference>
<evidence type="ECO:0000256" key="6">
    <source>
        <dbReference type="ARBA" id="ARBA00022670"/>
    </source>
</evidence>
<keyword evidence="9" id="KW-0378">Hydrolase</keyword>
<dbReference type="InterPro" id="IPR001309">
    <property type="entry name" value="Pept_C14_p20"/>
</dbReference>
<evidence type="ECO:0000256" key="15">
    <source>
        <dbReference type="ARBA" id="ARBA00068172"/>
    </source>
</evidence>
<dbReference type="InterPro" id="IPR015917">
    <property type="entry name" value="Pept_C14A"/>
</dbReference>
<feature type="domain" description="Caspase family p10" evidence="19">
    <location>
        <begin position="411"/>
        <end position="500"/>
    </location>
</feature>
<dbReference type="InterPro" id="IPR002138">
    <property type="entry name" value="Pept_C14_p10"/>
</dbReference>
<dbReference type="CDD" id="cd08334">
    <property type="entry name" value="DED_Caspase_8_10_r2"/>
    <property type="match status" value="1"/>
</dbReference>
<evidence type="ECO:0000256" key="5">
    <source>
        <dbReference type="ARBA" id="ARBA00022553"/>
    </source>
</evidence>
<gene>
    <name evidence="21" type="ORF">SKAU_G00254110</name>
</gene>
<comment type="catalytic activity">
    <reaction evidence="13">
        <text>Strict requirement for Asp at position P1 and has a preferred cleavage sequence of (Leu/Asp/Val)-Glu-Thr-Asp-|-(Gly/Ser/Ala).</text>
        <dbReference type="EC" id="3.4.22.61"/>
    </reaction>
</comment>
<keyword evidence="5" id="KW-0597">Phosphoprotein</keyword>
<dbReference type="PROSITE" id="PS01122">
    <property type="entry name" value="CASPASE_CYS"/>
    <property type="match status" value="1"/>
</dbReference>
<evidence type="ECO:0000256" key="3">
    <source>
        <dbReference type="ARBA" id="ARBA00010134"/>
    </source>
</evidence>
<keyword evidence="11" id="KW-0865">Zymogen</keyword>
<evidence type="ECO:0000256" key="1">
    <source>
        <dbReference type="ARBA" id="ARBA00004123"/>
    </source>
</evidence>
<dbReference type="SUPFAM" id="SSF52129">
    <property type="entry name" value="Caspase-like"/>
    <property type="match status" value="1"/>
</dbReference>
<dbReference type="InterPro" id="IPR011029">
    <property type="entry name" value="DEATH-like_dom_sf"/>
</dbReference>
<proteinExistence type="inferred from homology"/>
<feature type="region of interest" description="Disordered" evidence="17">
    <location>
        <begin position="182"/>
        <end position="218"/>
    </location>
</feature>
<dbReference type="GO" id="GO:0043065">
    <property type="term" value="P:positive regulation of apoptotic process"/>
    <property type="evidence" value="ECO:0007669"/>
    <property type="project" value="UniProtKB-ARBA"/>
</dbReference>
<feature type="domain" description="Caspase family p20" evidence="20">
    <location>
        <begin position="248"/>
        <end position="377"/>
    </location>
</feature>
<keyword evidence="7" id="KW-0053">Apoptosis</keyword>
<evidence type="ECO:0000313" key="21">
    <source>
        <dbReference type="EMBL" id="KAJ8350281.1"/>
    </source>
</evidence>
<dbReference type="PRINTS" id="PR00376">
    <property type="entry name" value="IL1BCENZYME"/>
</dbReference>
<evidence type="ECO:0000256" key="16">
    <source>
        <dbReference type="RuleBase" id="RU003971"/>
    </source>
</evidence>
<evidence type="ECO:0000256" key="17">
    <source>
        <dbReference type="SAM" id="MobiDB-lite"/>
    </source>
</evidence>
<dbReference type="OrthoDB" id="6114029at2759"/>
<evidence type="ECO:0000256" key="10">
    <source>
        <dbReference type="ARBA" id="ARBA00022807"/>
    </source>
</evidence>
<evidence type="ECO:0000256" key="8">
    <source>
        <dbReference type="ARBA" id="ARBA00022737"/>
    </source>
</evidence>
<evidence type="ECO:0000256" key="11">
    <source>
        <dbReference type="ARBA" id="ARBA00023145"/>
    </source>
</evidence>
<comment type="caution">
    <text evidence="21">The sequence shown here is derived from an EMBL/GenBank/DDBJ whole genome shotgun (WGS) entry which is preliminary data.</text>
</comment>
<dbReference type="Gene3D" id="3.40.50.1460">
    <property type="match status" value="1"/>
</dbReference>
<dbReference type="InterPro" id="IPR029030">
    <property type="entry name" value="Caspase-like_dom_sf"/>
</dbReference>
<dbReference type="GO" id="GO:0005634">
    <property type="term" value="C:nucleus"/>
    <property type="evidence" value="ECO:0007669"/>
    <property type="project" value="UniProtKB-SubCell"/>
</dbReference>
<evidence type="ECO:0000256" key="7">
    <source>
        <dbReference type="ARBA" id="ARBA00022703"/>
    </source>
</evidence>
<dbReference type="SUPFAM" id="SSF47986">
    <property type="entry name" value="DEATH domain"/>
    <property type="match status" value="2"/>
</dbReference>
<keyword evidence="4" id="KW-0963">Cytoplasm</keyword>
<evidence type="ECO:0000259" key="19">
    <source>
        <dbReference type="PROSITE" id="PS50207"/>
    </source>
</evidence>
<evidence type="ECO:0000259" key="18">
    <source>
        <dbReference type="PROSITE" id="PS50168"/>
    </source>
</evidence>
<protein>
    <recommendedName>
        <fullName evidence="15">Caspase-8</fullName>
        <ecNumber evidence="14">3.4.22.61</ecNumber>
    </recommendedName>
</protein>
<organism evidence="21 22">
    <name type="scientific">Synaphobranchus kaupii</name>
    <name type="common">Kaup's arrowtooth eel</name>
    <dbReference type="NCBI Taxonomy" id="118154"/>
    <lineage>
        <taxon>Eukaryota</taxon>
        <taxon>Metazoa</taxon>
        <taxon>Chordata</taxon>
        <taxon>Craniata</taxon>
        <taxon>Vertebrata</taxon>
        <taxon>Euteleostomi</taxon>
        <taxon>Actinopterygii</taxon>
        <taxon>Neopterygii</taxon>
        <taxon>Teleostei</taxon>
        <taxon>Anguilliformes</taxon>
        <taxon>Synaphobranchidae</taxon>
        <taxon>Synaphobranchus</taxon>
    </lineage>
</organism>